<dbReference type="GO" id="GO:0015889">
    <property type="term" value="P:cobalamin transport"/>
    <property type="evidence" value="ECO:0007669"/>
    <property type="project" value="InterPro"/>
</dbReference>
<dbReference type="CDD" id="cd00688">
    <property type="entry name" value="ISOPREN_C2_like"/>
    <property type="match status" value="1"/>
</dbReference>
<keyword evidence="1" id="KW-0812">Transmembrane</keyword>
<dbReference type="Gene3D" id="1.50.10.20">
    <property type="match status" value="1"/>
</dbReference>
<evidence type="ECO:0000256" key="2">
    <source>
        <dbReference type="SAM" id="SignalP"/>
    </source>
</evidence>
<evidence type="ECO:0008006" key="5">
    <source>
        <dbReference type="Google" id="ProtNLM"/>
    </source>
</evidence>
<organism evidence="3 4">
    <name type="scientific">Candidatus Wildermuthbacteria bacterium RIFCSPLOWO2_01_FULL_48_16</name>
    <dbReference type="NCBI Taxonomy" id="1802461"/>
    <lineage>
        <taxon>Bacteria</taxon>
        <taxon>Candidatus Wildermuthiibacteriota</taxon>
    </lineage>
</organism>
<dbReference type="SUPFAM" id="SSF48239">
    <property type="entry name" value="Terpenoid cyclases/Protein prenyltransferases"/>
    <property type="match status" value="1"/>
</dbReference>
<keyword evidence="1" id="KW-0472">Membrane</keyword>
<sequence length="673" mass="72696">MKSLIKVAVFGAIIAAVFFVADSVSAATVQFHLRFQSEVFFEGPVDFPDEGVSQITATNHTTGLEENREVNSRSILALLSSIDASSDAFRISTLEYYPEYGSLYIKCFEVTAESPNACDNWQYVVNGEYSYVGMDNYILTGDENVWIYFGDIRLVTPGEGSHKTDQPFSFTAEQYQYEVHGWAPATGYTIGVKKGEEVVATQLVDENGRATFTVSEEGNYVAGIVEDFYFPKTPFFVARFVPSFGPSGSAAPPPSPEPQPEKLFDVESAIQFLESLQVAGGSLGDVSMLNDWVAIAGLDIKNYLLLDPNPGTLLTDYERRAMALMALGINPYSGTPTNYIEKILKEFDGTQFGNKDLVNDDVFALLSLVFAGYTVQDLEVQNTVAFMLSFQQPNGSWSDVDMTAAAVQALEPISSSPGVQEALTKAKTYLESKEDETGSFGNAYSTSWALQALSALGENVSSSSLADLQADDGGLLQSDSLNNRIWATAYAIPAAQGKSWSSILQSFQKPAVNLVGPSSAELGPTKLLAIQQEVEKIELALTVLEPQIALLYNQYLAVAQEEQRVAGLPAGQAGITQEIARVQNEIAVLQSQNPAGEILETEVPEEESGVVAITQQEPPANEVASVESAFPTSGGLGSRQIVLLVIAGFAIFLLAGGTNLVSPFLRKIIVRMQ</sequence>
<name>A0A1G2RIQ9_9BACT</name>
<keyword evidence="1" id="KW-1133">Transmembrane helix</keyword>
<dbReference type="Pfam" id="PF01122">
    <property type="entry name" value="Cobalamin_bind"/>
    <property type="match status" value="1"/>
</dbReference>
<dbReference type="STRING" id="1802461.A3B24_00585"/>
<keyword evidence="2" id="KW-0732">Signal</keyword>
<dbReference type="GO" id="GO:0031419">
    <property type="term" value="F:cobalamin binding"/>
    <property type="evidence" value="ECO:0007669"/>
    <property type="project" value="InterPro"/>
</dbReference>
<feature type="signal peptide" evidence="2">
    <location>
        <begin position="1"/>
        <end position="26"/>
    </location>
</feature>
<dbReference type="InterPro" id="IPR008930">
    <property type="entry name" value="Terpenoid_cyclase/PrenylTrfase"/>
</dbReference>
<dbReference type="AlphaFoldDB" id="A0A1G2RIQ9"/>
<gene>
    <name evidence="3" type="ORF">A3B24_00585</name>
</gene>
<proteinExistence type="predicted"/>
<evidence type="ECO:0000313" key="3">
    <source>
        <dbReference type="EMBL" id="OHA72720.1"/>
    </source>
</evidence>
<reference evidence="3 4" key="1">
    <citation type="journal article" date="2016" name="Nat. Commun.">
        <title>Thousands of microbial genomes shed light on interconnected biogeochemical processes in an aquifer system.</title>
        <authorList>
            <person name="Anantharaman K."/>
            <person name="Brown C.T."/>
            <person name="Hug L.A."/>
            <person name="Sharon I."/>
            <person name="Castelle C.J."/>
            <person name="Probst A.J."/>
            <person name="Thomas B.C."/>
            <person name="Singh A."/>
            <person name="Wilkins M.J."/>
            <person name="Karaoz U."/>
            <person name="Brodie E.L."/>
            <person name="Williams K.H."/>
            <person name="Hubbard S.S."/>
            <person name="Banfield J.F."/>
        </authorList>
    </citation>
    <scope>NUCLEOTIDE SEQUENCE [LARGE SCALE GENOMIC DNA]</scope>
</reference>
<dbReference type="InterPro" id="IPR002157">
    <property type="entry name" value="Cbl-bd_prot"/>
</dbReference>
<protein>
    <recommendedName>
        <fullName evidence="5">DUF4430 domain-containing protein</fullName>
    </recommendedName>
</protein>
<feature type="chain" id="PRO_5009584261" description="DUF4430 domain-containing protein" evidence="2">
    <location>
        <begin position="27"/>
        <end position="673"/>
    </location>
</feature>
<accession>A0A1G2RIQ9</accession>
<comment type="caution">
    <text evidence="3">The sequence shown here is derived from an EMBL/GenBank/DDBJ whole genome shotgun (WGS) entry which is preliminary data.</text>
</comment>
<evidence type="ECO:0000313" key="4">
    <source>
        <dbReference type="Proteomes" id="UP000176917"/>
    </source>
</evidence>
<evidence type="ECO:0000256" key="1">
    <source>
        <dbReference type="SAM" id="Phobius"/>
    </source>
</evidence>
<dbReference type="Proteomes" id="UP000176917">
    <property type="component" value="Unassembled WGS sequence"/>
</dbReference>
<feature type="transmembrane region" description="Helical" evidence="1">
    <location>
        <begin position="641"/>
        <end position="665"/>
    </location>
</feature>
<dbReference type="EMBL" id="MHUG01000024">
    <property type="protein sequence ID" value="OHA72720.1"/>
    <property type="molecule type" value="Genomic_DNA"/>
</dbReference>